<accession>A0A4Z2G790</accession>
<keyword evidence="3" id="KW-1185">Reference proteome</keyword>
<proteinExistence type="predicted"/>
<sequence length="93" mass="10521">MKYARCVQASSRRAGRKRNTDGEVHFPSETPRQQIPKVSPRLDLRSNGRRPVGLSARPPARRRFEVSDRRPDLCVGFCSSPARQINSNKDSNS</sequence>
<feature type="region of interest" description="Disordered" evidence="1">
    <location>
        <begin position="1"/>
        <end position="59"/>
    </location>
</feature>
<dbReference type="AlphaFoldDB" id="A0A4Z2G790"/>
<dbReference type="Proteomes" id="UP000314294">
    <property type="component" value="Unassembled WGS sequence"/>
</dbReference>
<reference evidence="2 3" key="1">
    <citation type="submission" date="2019-03" db="EMBL/GenBank/DDBJ databases">
        <title>First draft genome of Liparis tanakae, snailfish: a comprehensive survey of snailfish specific genes.</title>
        <authorList>
            <person name="Kim W."/>
            <person name="Song I."/>
            <person name="Jeong J.-H."/>
            <person name="Kim D."/>
            <person name="Kim S."/>
            <person name="Ryu S."/>
            <person name="Song J.Y."/>
            <person name="Lee S.K."/>
        </authorList>
    </citation>
    <scope>NUCLEOTIDE SEQUENCE [LARGE SCALE GENOMIC DNA]</scope>
    <source>
        <tissue evidence="2">Muscle</tissue>
    </source>
</reference>
<evidence type="ECO:0000313" key="2">
    <source>
        <dbReference type="EMBL" id="TNN49379.1"/>
    </source>
</evidence>
<comment type="caution">
    <text evidence="2">The sequence shown here is derived from an EMBL/GenBank/DDBJ whole genome shotgun (WGS) entry which is preliminary data.</text>
</comment>
<name>A0A4Z2G790_9TELE</name>
<dbReference type="EMBL" id="SRLO01000659">
    <property type="protein sequence ID" value="TNN49379.1"/>
    <property type="molecule type" value="Genomic_DNA"/>
</dbReference>
<gene>
    <name evidence="2" type="ORF">EYF80_040440</name>
</gene>
<protein>
    <submittedName>
        <fullName evidence="2">Uncharacterized protein</fullName>
    </submittedName>
</protein>
<organism evidence="2 3">
    <name type="scientific">Liparis tanakae</name>
    <name type="common">Tanaka's snailfish</name>
    <dbReference type="NCBI Taxonomy" id="230148"/>
    <lineage>
        <taxon>Eukaryota</taxon>
        <taxon>Metazoa</taxon>
        <taxon>Chordata</taxon>
        <taxon>Craniata</taxon>
        <taxon>Vertebrata</taxon>
        <taxon>Euteleostomi</taxon>
        <taxon>Actinopterygii</taxon>
        <taxon>Neopterygii</taxon>
        <taxon>Teleostei</taxon>
        <taxon>Neoteleostei</taxon>
        <taxon>Acanthomorphata</taxon>
        <taxon>Eupercaria</taxon>
        <taxon>Perciformes</taxon>
        <taxon>Cottioidei</taxon>
        <taxon>Cottales</taxon>
        <taxon>Liparidae</taxon>
        <taxon>Liparis</taxon>
    </lineage>
</organism>
<evidence type="ECO:0000313" key="3">
    <source>
        <dbReference type="Proteomes" id="UP000314294"/>
    </source>
</evidence>
<evidence type="ECO:0000256" key="1">
    <source>
        <dbReference type="SAM" id="MobiDB-lite"/>
    </source>
</evidence>